<accession>A0A8X6JU65</accession>
<comment type="caution">
    <text evidence="1">The sequence shown here is derived from an EMBL/GenBank/DDBJ whole genome shotgun (WGS) entry which is preliminary data.</text>
</comment>
<organism evidence="1 2">
    <name type="scientific">Trichonephila clavata</name>
    <name type="common">Joro spider</name>
    <name type="synonym">Nephila clavata</name>
    <dbReference type="NCBI Taxonomy" id="2740835"/>
    <lineage>
        <taxon>Eukaryota</taxon>
        <taxon>Metazoa</taxon>
        <taxon>Ecdysozoa</taxon>
        <taxon>Arthropoda</taxon>
        <taxon>Chelicerata</taxon>
        <taxon>Arachnida</taxon>
        <taxon>Araneae</taxon>
        <taxon>Araneomorphae</taxon>
        <taxon>Entelegynae</taxon>
        <taxon>Araneoidea</taxon>
        <taxon>Nephilidae</taxon>
        <taxon>Trichonephila</taxon>
    </lineage>
</organism>
<dbReference type="Proteomes" id="UP000887116">
    <property type="component" value="Unassembled WGS sequence"/>
</dbReference>
<evidence type="ECO:0000313" key="2">
    <source>
        <dbReference type="Proteomes" id="UP000887116"/>
    </source>
</evidence>
<dbReference type="EMBL" id="BMAO01037605">
    <property type="protein sequence ID" value="GFR18891.1"/>
    <property type="molecule type" value="Genomic_DNA"/>
</dbReference>
<gene>
    <name evidence="1" type="ORF">TNCT_123811</name>
</gene>
<sequence>MLENENDSSFQEVAPHRNDRVIFPSQTTVVVQTSVKTSVSSHVRLMSGGSTHIVRYPTGSSNPSAAPHHCLENCARVLGPQRYLDVHQQLRPVQAHVRGLLRGTALRRVLHQVQGTSDARL</sequence>
<protein>
    <submittedName>
        <fullName evidence="1">Uncharacterized protein</fullName>
    </submittedName>
</protein>
<reference evidence="1" key="1">
    <citation type="submission" date="2020-07" db="EMBL/GenBank/DDBJ databases">
        <title>Multicomponent nature underlies the extraordinary mechanical properties of spider dragline silk.</title>
        <authorList>
            <person name="Kono N."/>
            <person name="Nakamura H."/>
            <person name="Mori M."/>
            <person name="Yoshida Y."/>
            <person name="Ohtoshi R."/>
            <person name="Malay A.D."/>
            <person name="Moran D.A.P."/>
            <person name="Tomita M."/>
            <person name="Numata K."/>
            <person name="Arakawa K."/>
        </authorList>
    </citation>
    <scope>NUCLEOTIDE SEQUENCE</scope>
</reference>
<proteinExistence type="predicted"/>
<dbReference type="AlphaFoldDB" id="A0A8X6JU65"/>
<keyword evidence="2" id="KW-1185">Reference proteome</keyword>
<name>A0A8X6JU65_TRICU</name>
<evidence type="ECO:0000313" key="1">
    <source>
        <dbReference type="EMBL" id="GFR18891.1"/>
    </source>
</evidence>